<comment type="caution">
    <text evidence="5">The sequence shown here is derived from an EMBL/GenBank/DDBJ whole genome shotgun (WGS) entry which is preliminary data.</text>
</comment>
<dbReference type="Gene3D" id="1.10.10.10">
    <property type="entry name" value="Winged helix-like DNA-binding domain superfamily/Winged helix DNA-binding domain"/>
    <property type="match status" value="1"/>
</dbReference>
<evidence type="ECO:0000313" key="5">
    <source>
        <dbReference type="EMBL" id="OJI95592.1"/>
    </source>
</evidence>
<evidence type="ECO:0000256" key="2">
    <source>
        <dbReference type="ARBA" id="ARBA00023125"/>
    </source>
</evidence>
<dbReference type="OrthoDB" id="9803630at2"/>
<name>A0A1L9P269_9RHOB</name>
<evidence type="ECO:0000256" key="1">
    <source>
        <dbReference type="ARBA" id="ARBA00023015"/>
    </source>
</evidence>
<dbReference type="AlphaFoldDB" id="A0A1L9P269"/>
<evidence type="ECO:0000313" key="6">
    <source>
        <dbReference type="Proteomes" id="UP000184514"/>
    </source>
</evidence>
<reference evidence="5 6" key="1">
    <citation type="submission" date="2016-10" db="EMBL/GenBank/DDBJ databases">
        <title>Genome sequence of Planktotalea frisia SH6-1.</title>
        <authorList>
            <person name="Poehlein A."/>
            <person name="Bakenhus I."/>
            <person name="Voget S."/>
            <person name="Brinkhoff T."/>
            <person name="Simon M."/>
        </authorList>
    </citation>
    <scope>NUCLEOTIDE SEQUENCE [LARGE SCALE GENOMIC DNA]</scope>
    <source>
        <strain evidence="5 6">SH6-1</strain>
    </source>
</reference>
<dbReference type="CDD" id="cd06170">
    <property type="entry name" value="LuxR_C_like"/>
    <property type="match status" value="1"/>
</dbReference>
<dbReference type="Pfam" id="PF00196">
    <property type="entry name" value="GerE"/>
    <property type="match status" value="1"/>
</dbReference>
<dbReference type="InterPro" id="IPR000792">
    <property type="entry name" value="Tscrpt_reg_LuxR_C"/>
</dbReference>
<feature type="domain" description="HTH luxR-type" evidence="4">
    <location>
        <begin position="164"/>
        <end position="229"/>
    </location>
</feature>
<gene>
    <name evidence="5" type="primary">traR_1</name>
    <name evidence="5" type="ORF">PFRI_01620</name>
</gene>
<dbReference type="PRINTS" id="PR00038">
    <property type="entry name" value="HTHLUXR"/>
</dbReference>
<organism evidence="5 6">
    <name type="scientific">Planktotalea frisia</name>
    <dbReference type="NCBI Taxonomy" id="696762"/>
    <lineage>
        <taxon>Bacteria</taxon>
        <taxon>Pseudomonadati</taxon>
        <taxon>Pseudomonadota</taxon>
        <taxon>Alphaproteobacteria</taxon>
        <taxon>Rhodobacterales</taxon>
        <taxon>Paracoccaceae</taxon>
        <taxon>Planktotalea</taxon>
    </lineage>
</organism>
<keyword evidence="6" id="KW-1185">Reference proteome</keyword>
<accession>A0A1L9P269</accession>
<dbReference type="InterPro" id="IPR036693">
    <property type="entry name" value="TF_LuxR_autoind-bd_dom_sf"/>
</dbReference>
<dbReference type="STRING" id="696762.PFRI_01620"/>
<proteinExistence type="predicted"/>
<dbReference type="SUPFAM" id="SSF46894">
    <property type="entry name" value="C-terminal effector domain of the bipartite response regulators"/>
    <property type="match status" value="1"/>
</dbReference>
<dbReference type="GO" id="GO:0006355">
    <property type="term" value="P:regulation of DNA-templated transcription"/>
    <property type="evidence" value="ECO:0007669"/>
    <property type="project" value="InterPro"/>
</dbReference>
<evidence type="ECO:0000256" key="3">
    <source>
        <dbReference type="ARBA" id="ARBA00023163"/>
    </source>
</evidence>
<dbReference type="SUPFAM" id="SSF75516">
    <property type="entry name" value="Pheromone-binding domain of LuxR-like quorum-sensing transcription factors"/>
    <property type="match status" value="1"/>
</dbReference>
<dbReference type="Gene3D" id="3.30.450.80">
    <property type="entry name" value="Transcription factor LuxR-like, autoinducer-binding domain"/>
    <property type="match status" value="1"/>
</dbReference>
<dbReference type="InterPro" id="IPR016032">
    <property type="entry name" value="Sig_transdc_resp-reg_C-effctor"/>
</dbReference>
<dbReference type="Pfam" id="PF03472">
    <property type="entry name" value="Autoind_bind"/>
    <property type="match status" value="1"/>
</dbReference>
<dbReference type="RefSeq" id="WP_072628872.1">
    <property type="nucleotide sequence ID" value="NZ_MLCB01000011.1"/>
</dbReference>
<keyword evidence="3" id="KW-0804">Transcription</keyword>
<keyword evidence="1" id="KW-0805">Transcription regulation</keyword>
<sequence length="231" mass="25922">MELGSVDYLAGSVQDSVQSIVRHFKVDYFTLHLFRGGDDAKNTPYVRTNYPDAWVSRYLLHDYVRIDPVLQMAKKTTEPFCWSAITPAAEQRNMMQQAVEHVVGPAGFSVSHVDTIGRRSVLSFNAPYAKGNATWEPFVKKNRDHLLLLASEMHHKALSEISGETDERPQLSPRETECLKWTAQGKTHTEIAIILNLSEHTVRSYLKDARVKLDSVTLAQAVSKAATLGLI</sequence>
<dbReference type="Proteomes" id="UP000184514">
    <property type="component" value="Unassembled WGS sequence"/>
</dbReference>
<dbReference type="InterPro" id="IPR036388">
    <property type="entry name" value="WH-like_DNA-bd_sf"/>
</dbReference>
<dbReference type="PANTHER" id="PTHR44688:SF16">
    <property type="entry name" value="DNA-BINDING TRANSCRIPTIONAL ACTIVATOR DEVR_DOSR"/>
    <property type="match status" value="1"/>
</dbReference>
<dbReference type="SMART" id="SM00421">
    <property type="entry name" value="HTH_LUXR"/>
    <property type="match status" value="1"/>
</dbReference>
<dbReference type="PANTHER" id="PTHR44688">
    <property type="entry name" value="DNA-BINDING TRANSCRIPTIONAL ACTIVATOR DEVR_DOSR"/>
    <property type="match status" value="1"/>
</dbReference>
<protein>
    <submittedName>
        <fullName evidence="5">Putative transcriptional activator protein TraR</fullName>
    </submittedName>
</protein>
<dbReference type="GO" id="GO:0003677">
    <property type="term" value="F:DNA binding"/>
    <property type="evidence" value="ECO:0007669"/>
    <property type="project" value="UniProtKB-KW"/>
</dbReference>
<evidence type="ECO:0000259" key="4">
    <source>
        <dbReference type="PROSITE" id="PS50043"/>
    </source>
</evidence>
<dbReference type="EMBL" id="MLCB01000011">
    <property type="protein sequence ID" value="OJI95592.1"/>
    <property type="molecule type" value="Genomic_DNA"/>
</dbReference>
<dbReference type="InterPro" id="IPR005143">
    <property type="entry name" value="TF_LuxR_autoind-bd_dom"/>
</dbReference>
<keyword evidence="2" id="KW-0238">DNA-binding</keyword>
<dbReference type="PROSITE" id="PS50043">
    <property type="entry name" value="HTH_LUXR_2"/>
    <property type="match status" value="1"/>
</dbReference>